<comment type="similarity">
    <text evidence="3">Belongs to the class-I pyridoxal-phosphate-dependent aminotransferase family.</text>
</comment>
<dbReference type="Proteomes" id="UP001304461">
    <property type="component" value="Unassembled WGS sequence"/>
</dbReference>
<accession>A0ABU5RP06</accession>
<dbReference type="InterPro" id="IPR015424">
    <property type="entry name" value="PyrdxlP-dep_Trfase"/>
</dbReference>
<dbReference type="Gene3D" id="3.40.640.10">
    <property type="entry name" value="Type I PLP-dependent aspartate aminotransferase-like (Major domain)"/>
    <property type="match status" value="1"/>
</dbReference>
<dbReference type="CDD" id="cd00609">
    <property type="entry name" value="AAT_like"/>
    <property type="match status" value="1"/>
</dbReference>
<keyword evidence="3" id="KW-0808">Transferase</keyword>
<evidence type="ECO:0000256" key="3">
    <source>
        <dbReference type="RuleBase" id="RU000481"/>
    </source>
</evidence>
<reference evidence="6 7" key="1">
    <citation type="submission" date="2023-12" db="EMBL/GenBank/DDBJ databases">
        <title>Baltic Sea Cyanobacteria.</title>
        <authorList>
            <person name="Delbaje E."/>
            <person name="Fewer D.P."/>
            <person name="Shishido T.K."/>
        </authorList>
    </citation>
    <scope>NUCLEOTIDE SEQUENCE [LARGE SCALE GENOMIC DNA]</scope>
    <source>
        <strain evidence="6 7">UHCC 0139</strain>
    </source>
</reference>
<dbReference type="Pfam" id="PF00155">
    <property type="entry name" value="Aminotran_1_2"/>
    <property type="match status" value="1"/>
</dbReference>
<dbReference type="SUPFAM" id="SSF53383">
    <property type="entry name" value="PLP-dependent transferases"/>
    <property type="match status" value="1"/>
</dbReference>
<dbReference type="RefSeq" id="WP_323303924.1">
    <property type="nucleotide sequence ID" value="NZ_JAYGHX010000001.1"/>
</dbReference>
<feature type="region of interest" description="Disordered" evidence="4">
    <location>
        <begin position="1"/>
        <end position="20"/>
    </location>
</feature>
<dbReference type="InterPro" id="IPR015421">
    <property type="entry name" value="PyrdxlP-dep_Trfase_major"/>
</dbReference>
<feature type="domain" description="Aminotransferase class I/classII large" evidence="5">
    <location>
        <begin position="44"/>
        <end position="375"/>
    </location>
</feature>
<organism evidence="6 7">
    <name type="scientific">Cyanobium gracile UHCC 0139</name>
    <dbReference type="NCBI Taxonomy" id="3110308"/>
    <lineage>
        <taxon>Bacteria</taxon>
        <taxon>Bacillati</taxon>
        <taxon>Cyanobacteriota</taxon>
        <taxon>Cyanophyceae</taxon>
        <taxon>Synechococcales</taxon>
        <taxon>Prochlorococcaceae</taxon>
        <taxon>Cyanobium</taxon>
    </lineage>
</organism>
<sequence length="382" mass="40961">MPALHPAKGTPEPPDLHGGNLQAAARRLGCRPEQLLDASASLVPFGPPPRLRRLLIRALGSDLRDYPDRGYTALGDAIAAWHGLDPARVLPGNGAAELFTWAARDAAAGGLSLLPAPGFADYRRALGCWGGAWRPLPLPLDWSEAGPGPWPLAAAAAAVAGSGPAVLWLTNPHNPTGQLWSRRSLEPLLERFALVIVDEAFLPLVPDGEEQSLVPLLAAHPQLVVIRSLTKLFSIAGLRLGYALGAPGRLARWASWRDPWPVNGLAAAAGRFLLADQAGLRRWQGRVQGWVAGEGAWLAARLAAVPGLEPLPSAANYLLVRSRPAATSLQPLRLALERRHRILVRDCRSFEGLGDDWLRIAVQDRAGNRRLLAALAQISRGR</sequence>
<dbReference type="InterPro" id="IPR004839">
    <property type="entry name" value="Aminotransferase_I/II_large"/>
</dbReference>
<evidence type="ECO:0000256" key="4">
    <source>
        <dbReference type="SAM" id="MobiDB-lite"/>
    </source>
</evidence>
<dbReference type="InterPro" id="IPR004838">
    <property type="entry name" value="NHTrfase_class1_PyrdxlP-BS"/>
</dbReference>
<proteinExistence type="inferred from homology"/>
<keyword evidence="3" id="KW-0032">Aminotransferase</keyword>
<dbReference type="PANTHER" id="PTHR42885:SF1">
    <property type="entry name" value="THREONINE-PHOSPHATE DECARBOXYLASE"/>
    <property type="match status" value="1"/>
</dbReference>
<evidence type="ECO:0000256" key="1">
    <source>
        <dbReference type="ARBA" id="ARBA00001933"/>
    </source>
</evidence>
<keyword evidence="7" id="KW-1185">Reference proteome</keyword>
<dbReference type="EC" id="2.6.1.-" evidence="3"/>
<comment type="cofactor">
    <cofactor evidence="1 3">
        <name>pyridoxal 5'-phosphate</name>
        <dbReference type="ChEBI" id="CHEBI:597326"/>
    </cofactor>
</comment>
<dbReference type="EMBL" id="JAYGHX010000001">
    <property type="protein sequence ID" value="MEA5389789.1"/>
    <property type="molecule type" value="Genomic_DNA"/>
</dbReference>
<evidence type="ECO:0000313" key="7">
    <source>
        <dbReference type="Proteomes" id="UP001304461"/>
    </source>
</evidence>
<evidence type="ECO:0000256" key="2">
    <source>
        <dbReference type="ARBA" id="ARBA00022898"/>
    </source>
</evidence>
<gene>
    <name evidence="6" type="ORF">VB738_00815</name>
</gene>
<dbReference type="Gene3D" id="3.90.1150.10">
    <property type="entry name" value="Aspartate Aminotransferase, domain 1"/>
    <property type="match status" value="1"/>
</dbReference>
<protein>
    <recommendedName>
        <fullName evidence="3">Aminotransferase</fullName>
        <ecNumber evidence="3">2.6.1.-</ecNumber>
    </recommendedName>
</protein>
<name>A0ABU5RP06_9CYAN</name>
<evidence type="ECO:0000259" key="5">
    <source>
        <dbReference type="Pfam" id="PF00155"/>
    </source>
</evidence>
<dbReference type="PROSITE" id="PS00105">
    <property type="entry name" value="AA_TRANSFER_CLASS_1"/>
    <property type="match status" value="1"/>
</dbReference>
<comment type="caution">
    <text evidence="6">The sequence shown here is derived from an EMBL/GenBank/DDBJ whole genome shotgun (WGS) entry which is preliminary data.</text>
</comment>
<dbReference type="InterPro" id="IPR015422">
    <property type="entry name" value="PyrdxlP-dep_Trfase_small"/>
</dbReference>
<dbReference type="PANTHER" id="PTHR42885">
    <property type="entry name" value="HISTIDINOL-PHOSPHATE AMINOTRANSFERASE-RELATED"/>
    <property type="match status" value="1"/>
</dbReference>
<keyword evidence="2" id="KW-0663">Pyridoxal phosphate</keyword>
<evidence type="ECO:0000313" key="6">
    <source>
        <dbReference type="EMBL" id="MEA5389789.1"/>
    </source>
</evidence>